<gene>
    <name evidence="10" type="ORF">ERS450000_02463</name>
</gene>
<evidence type="ECO:0000256" key="7">
    <source>
        <dbReference type="SAM" id="MobiDB-lite"/>
    </source>
</evidence>
<keyword evidence="8" id="KW-0472">Membrane</keyword>
<name>A0A0H5P4X8_NOCFR</name>
<reference evidence="11" key="1">
    <citation type="submission" date="2015-03" db="EMBL/GenBank/DDBJ databases">
        <authorList>
            <consortium name="Pathogen Informatics"/>
        </authorList>
    </citation>
    <scope>NUCLEOTIDE SEQUENCE [LARGE SCALE GENOMIC DNA]</scope>
    <source>
        <strain evidence="11">NCTC11134</strain>
    </source>
</reference>
<protein>
    <recommendedName>
        <fullName evidence="2">histidine kinase</fullName>
        <ecNumber evidence="2">2.7.13.3</ecNumber>
    </recommendedName>
</protein>
<keyword evidence="4" id="KW-0808">Transferase</keyword>
<evidence type="ECO:0000256" key="4">
    <source>
        <dbReference type="ARBA" id="ARBA00022679"/>
    </source>
</evidence>
<dbReference type="InterPro" id="IPR036890">
    <property type="entry name" value="HATPase_C_sf"/>
</dbReference>
<feature type="domain" description="Histidine kinase" evidence="9">
    <location>
        <begin position="501"/>
        <end position="611"/>
    </location>
</feature>
<dbReference type="InterPro" id="IPR050980">
    <property type="entry name" value="2C_sensor_his_kinase"/>
</dbReference>
<feature type="region of interest" description="Disordered" evidence="7">
    <location>
        <begin position="639"/>
        <end position="713"/>
    </location>
</feature>
<evidence type="ECO:0000256" key="3">
    <source>
        <dbReference type="ARBA" id="ARBA00022553"/>
    </source>
</evidence>
<proteinExistence type="predicted"/>
<evidence type="ECO:0000256" key="8">
    <source>
        <dbReference type="SAM" id="Phobius"/>
    </source>
</evidence>
<evidence type="ECO:0000256" key="2">
    <source>
        <dbReference type="ARBA" id="ARBA00012438"/>
    </source>
</evidence>
<dbReference type="EMBL" id="LN868938">
    <property type="protein sequence ID" value="CRY77556.1"/>
    <property type="molecule type" value="Genomic_DNA"/>
</dbReference>
<feature type="compositionally biased region" description="Basic and acidic residues" evidence="7">
    <location>
        <begin position="694"/>
        <end position="713"/>
    </location>
</feature>
<dbReference type="PANTHER" id="PTHR44936">
    <property type="entry name" value="SENSOR PROTEIN CREC"/>
    <property type="match status" value="1"/>
</dbReference>
<keyword evidence="8" id="KW-0812">Transmembrane</keyword>
<dbReference type="InterPro" id="IPR003594">
    <property type="entry name" value="HATPase_dom"/>
</dbReference>
<dbReference type="GO" id="GO:0000160">
    <property type="term" value="P:phosphorelay signal transduction system"/>
    <property type="evidence" value="ECO:0007669"/>
    <property type="project" value="UniProtKB-KW"/>
</dbReference>
<keyword evidence="5 10" id="KW-0418">Kinase</keyword>
<evidence type="ECO:0000259" key="9">
    <source>
        <dbReference type="PROSITE" id="PS50109"/>
    </source>
</evidence>
<dbReference type="SMART" id="SM00387">
    <property type="entry name" value="HATPase_c"/>
    <property type="match status" value="1"/>
</dbReference>
<evidence type="ECO:0000313" key="10">
    <source>
        <dbReference type="EMBL" id="CRY77556.1"/>
    </source>
</evidence>
<dbReference type="GO" id="GO:0004673">
    <property type="term" value="F:protein histidine kinase activity"/>
    <property type="evidence" value="ECO:0007669"/>
    <property type="project" value="UniProtKB-EC"/>
</dbReference>
<accession>A0A0H5P4X8</accession>
<dbReference type="RefSeq" id="WP_060592645.1">
    <property type="nucleotide sequence ID" value="NZ_CP031418.1"/>
</dbReference>
<evidence type="ECO:0000313" key="11">
    <source>
        <dbReference type="Proteomes" id="UP000057820"/>
    </source>
</evidence>
<dbReference type="Proteomes" id="UP000057820">
    <property type="component" value="Chromosome 1"/>
</dbReference>
<keyword evidence="3" id="KW-0597">Phosphoprotein</keyword>
<organism evidence="10 11">
    <name type="scientific">Nocardia farcinica</name>
    <dbReference type="NCBI Taxonomy" id="37329"/>
    <lineage>
        <taxon>Bacteria</taxon>
        <taxon>Bacillati</taxon>
        <taxon>Actinomycetota</taxon>
        <taxon>Actinomycetes</taxon>
        <taxon>Mycobacteriales</taxon>
        <taxon>Nocardiaceae</taxon>
        <taxon>Nocardia</taxon>
    </lineage>
</organism>
<sequence>MNDLKRKSPLGAFGGIVGVLARWRLRWKVAAVLALPVCVAAVLAATRIQHELAQAAEFGAAAETAQVVPAVVNLGSAVDTLALTRLGATDPSAAAHEVDTATDELARLLDRSARDHREFDEPLAAVGMLRDRLMIATPPADLATRVEAIHVALLSAVTRAVAVDGAENIDRFTEQFTDAWDARRALTTQRILAETVGDDAAARVRLTFPLGAEAAAIERLAADSAAADVALVADSIQVRQNMFLGDADPVRAPHYTESVTAAARHYDTLLAGIATELVDSADAQAAAARAAALRDTAWVIGALLAALTFALLVAQSLIAPLRRLRLGALHTARRDLPAALERIRAGAAPEGESNTKLALGTGEELDELAQAIDQLHGQAIRLAGEQAATRRQVNDMFETLSRRNRALIDQQLGLIEELEHDEADPSRLRSLFRLDHLVTRMRRNGNNLLVLAGTRVRRNRAVPVDLAEVLQAAMSEVEDFHRVRLLSGPDVEIAGAVAPDLVHLLAELLDNALRFSPPDAAVDLSVAASVSGGIVIEIVDTGIGMSDEDMERANRTVAAGGAISVETARRMGLFVVGRLAERHGVTVALRRTSPETVRGGVTAAVGVPAQALVVQTVAPTAFDHGNPLSTRIVRGSGAHALRQQAAPVPDPGRPALPRRVRATDTTGWERPTPGAVPARDPDHIRSQLSQLRSGVDRARRGNGSHDEQTGAGR</sequence>
<evidence type="ECO:0000256" key="6">
    <source>
        <dbReference type="ARBA" id="ARBA00023012"/>
    </source>
</evidence>
<dbReference type="KEGG" id="nfr:ERS450000_02463"/>
<dbReference type="SUPFAM" id="SSF55874">
    <property type="entry name" value="ATPase domain of HSP90 chaperone/DNA topoisomerase II/histidine kinase"/>
    <property type="match status" value="1"/>
</dbReference>
<keyword evidence="8" id="KW-1133">Transmembrane helix</keyword>
<dbReference type="InterPro" id="IPR005467">
    <property type="entry name" value="His_kinase_dom"/>
</dbReference>
<evidence type="ECO:0000256" key="5">
    <source>
        <dbReference type="ARBA" id="ARBA00022777"/>
    </source>
</evidence>
<comment type="catalytic activity">
    <reaction evidence="1">
        <text>ATP + protein L-histidine = ADP + protein N-phospho-L-histidine.</text>
        <dbReference type="EC" id="2.7.13.3"/>
    </reaction>
</comment>
<dbReference type="PROSITE" id="PS50109">
    <property type="entry name" value="HIS_KIN"/>
    <property type="match status" value="1"/>
</dbReference>
<keyword evidence="6" id="KW-0902">Two-component regulatory system</keyword>
<dbReference type="PANTHER" id="PTHR44936:SF9">
    <property type="entry name" value="SENSOR PROTEIN CREC"/>
    <property type="match status" value="1"/>
</dbReference>
<evidence type="ECO:0000256" key="1">
    <source>
        <dbReference type="ARBA" id="ARBA00000085"/>
    </source>
</evidence>
<dbReference type="AlphaFoldDB" id="A0A0H5P4X8"/>
<feature type="transmembrane region" description="Helical" evidence="8">
    <location>
        <begin position="297"/>
        <end position="318"/>
    </location>
</feature>
<dbReference type="Gene3D" id="3.30.565.10">
    <property type="entry name" value="Histidine kinase-like ATPase, C-terminal domain"/>
    <property type="match status" value="1"/>
</dbReference>
<dbReference type="Pfam" id="PF02518">
    <property type="entry name" value="HATPase_c"/>
    <property type="match status" value="1"/>
</dbReference>
<dbReference type="EC" id="2.7.13.3" evidence="2"/>